<comment type="similarity">
    <text evidence="1">Belongs to the CWC26 family.</text>
</comment>
<evidence type="ECO:0000256" key="2">
    <source>
        <dbReference type="SAM" id="MobiDB-lite"/>
    </source>
</evidence>
<feature type="compositionally biased region" description="Basic and acidic residues" evidence="2">
    <location>
        <begin position="453"/>
        <end position="464"/>
    </location>
</feature>
<dbReference type="GO" id="GO:0070274">
    <property type="term" value="C:RES complex"/>
    <property type="evidence" value="ECO:0007669"/>
    <property type="project" value="TreeGrafter"/>
</dbReference>
<organism evidence="3 4">
    <name type="scientific">Cylindrotheca closterium</name>
    <dbReference type="NCBI Taxonomy" id="2856"/>
    <lineage>
        <taxon>Eukaryota</taxon>
        <taxon>Sar</taxon>
        <taxon>Stramenopiles</taxon>
        <taxon>Ochrophyta</taxon>
        <taxon>Bacillariophyta</taxon>
        <taxon>Bacillariophyceae</taxon>
        <taxon>Bacillariophycidae</taxon>
        <taxon>Bacillariales</taxon>
        <taxon>Bacillariaceae</taxon>
        <taxon>Cylindrotheca</taxon>
    </lineage>
</organism>
<gene>
    <name evidence="3" type="ORF">CYCCA115_LOCUS6318</name>
</gene>
<dbReference type="GO" id="GO:0000398">
    <property type="term" value="P:mRNA splicing, via spliceosome"/>
    <property type="evidence" value="ECO:0007669"/>
    <property type="project" value="TreeGrafter"/>
</dbReference>
<feature type="compositionally biased region" description="Basic and acidic residues" evidence="2">
    <location>
        <begin position="33"/>
        <end position="45"/>
    </location>
</feature>
<feature type="region of interest" description="Disordered" evidence="2">
    <location>
        <begin position="1"/>
        <end position="406"/>
    </location>
</feature>
<dbReference type="AlphaFoldDB" id="A0AAD2FH84"/>
<feature type="compositionally biased region" description="Polar residues" evidence="2">
    <location>
        <begin position="430"/>
        <end position="448"/>
    </location>
</feature>
<protein>
    <recommendedName>
        <fullName evidence="5">BUD13 homolog</fullName>
    </recommendedName>
</protein>
<name>A0AAD2FH84_9STRA</name>
<evidence type="ECO:0008006" key="5">
    <source>
        <dbReference type="Google" id="ProtNLM"/>
    </source>
</evidence>
<evidence type="ECO:0000256" key="1">
    <source>
        <dbReference type="ARBA" id="ARBA00011069"/>
    </source>
</evidence>
<dbReference type="Pfam" id="PF09736">
    <property type="entry name" value="Bud13"/>
    <property type="match status" value="1"/>
</dbReference>
<dbReference type="PANTHER" id="PTHR31809:SF0">
    <property type="entry name" value="BUD13 HOMOLOG"/>
    <property type="match status" value="1"/>
</dbReference>
<feature type="compositionally biased region" description="Low complexity" evidence="2">
    <location>
        <begin position="111"/>
        <end position="123"/>
    </location>
</feature>
<evidence type="ECO:0000313" key="4">
    <source>
        <dbReference type="Proteomes" id="UP001295423"/>
    </source>
</evidence>
<dbReference type="PANTHER" id="PTHR31809">
    <property type="entry name" value="BUD13 HOMOLOG"/>
    <property type="match status" value="1"/>
</dbReference>
<dbReference type="Proteomes" id="UP001295423">
    <property type="component" value="Unassembled WGS sequence"/>
</dbReference>
<dbReference type="GO" id="GO:0003723">
    <property type="term" value="F:RNA binding"/>
    <property type="evidence" value="ECO:0007669"/>
    <property type="project" value="TreeGrafter"/>
</dbReference>
<sequence length="586" mass="67851">MSSKLDYLSKYISSEQDSKSKKKSKKKKKKTKQSSDYEEPPKLPVKETSVYDEDDAIQFPKGDLAEDDDDDDIMAIPEEDRPTIVSSQDLGAHGDLLLPKVRVQSRGSWKTTTATGASTSNNNIHGDADNVNADPHPSRRRRYDSSDDESNQRRRPKRRHDSEDENKKPTIDNRSASPPQRRRYDSEEDGPEAKPEDTHRPRRRYDSDDESDGKNGKPDEAMRKPRRRYDSEDDDEDPKPIKEPPKEEDTGGGDMRRSRRRYDSSEDEKDDNKKESSSPQHHHRYDSEEEGSSGRRKRRRFDVEVNNDETKPPKEKSPEAHPDVAKSDGNARSRRYDSEDDDEGENSNDNGGRRQRRQRYDSSDDDDDDNVDKDKKGRMSSGHKAGLQNYKDFNSAEKVIQQRKQNDAQVMVDKYGMGETVYRDAKGRRTTNTETPGQSVEQQEQIKNLNEGKLQRLERERKAQEMVNLQNSTFARHETDHRLEDMRKNEIRKGDPMAAYALKNDSKKKKKKKKSSSKRGNDANMEEDEKPTYKGPPPRPNRFGIRPGYRWDGVDRGNGWEDKLLAKQYMAKTKQEEAYRWRSADM</sequence>
<feature type="region of interest" description="Disordered" evidence="2">
    <location>
        <begin position="422"/>
        <end position="550"/>
    </location>
</feature>
<evidence type="ECO:0000313" key="3">
    <source>
        <dbReference type="EMBL" id="CAJ1938888.1"/>
    </source>
</evidence>
<keyword evidence="4" id="KW-1185">Reference proteome</keyword>
<accession>A0AAD2FH84</accession>
<feature type="compositionally biased region" description="Basic and acidic residues" evidence="2">
    <location>
        <begin position="212"/>
        <end position="223"/>
    </location>
</feature>
<feature type="compositionally biased region" description="Basic and acidic residues" evidence="2">
    <location>
        <begin position="308"/>
        <end position="337"/>
    </location>
</feature>
<feature type="compositionally biased region" description="Basic and acidic residues" evidence="2">
    <location>
        <begin position="238"/>
        <end position="249"/>
    </location>
</feature>
<reference evidence="3" key="1">
    <citation type="submission" date="2023-08" db="EMBL/GenBank/DDBJ databases">
        <authorList>
            <person name="Audoor S."/>
            <person name="Bilcke G."/>
        </authorList>
    </citation>
    <scope>NUCLEOTIDE SEQUENCE</scope>
</reference>
<comment type="caution">
    <text evidence="3">The sequence shown here is derived from an EMBL/GenBank/DDBJ whole genome shotgun (WGS) entry which is preliminary data.</text>
</comment>
<proteinExistence type="inferred from homology"/>
<dbReference type="InterPro" id="IPR018609">
    <property type="entry name" value="Bud13"/>
</dbReference>
<feature type="compositionally biased region" description="Basic and acidic residues" evidence="2">
    <location>
        <begin position="160"/>
        <end position="171"/>
    </location>
</feature>
<feature type="compositionally biased region" description="Basic and acidic residues" evidence="2">
    <location>
        <begin position="475"/>
        <end position="495"/>
    </location>
</feature>
<dbReference type="EMBL" id="CAKOGP040000779">
    <property type="protein sequence ID" value="CAJ1938888.1"/>
    <property type="molecule type" value="Genomic_DNA"/>
</dbReference>
<feature type="compositionally biased region" description="Basic residues" evidence="2">
    <location>
        <begin position="506"/>
        <end position="517"/>
    </location>
</feature>
<dbReference type="InterPro" id="IPR051112">
    <property type="entry name" value="CWC26_splicing_factor"/>
</dbReference>
<feature type="compositionally biased region" description="Basic residues" evidence="2">
    <location>
        <begin position="20"/>
        <end position="32"/>
    </location>
</feature>
<dbReference type="GO" id="GO:0005684">
    <property type="term" value="C:U2-type spliceosomal complex"/>
    <property type="evidence" value="ECO:0007669"/>
    <property type="project" value="TreeGrafter"/>
</dbReference>